<proteinExistence type="predicted"/>
<keyword evidence="1" id="KW-0732">Signal</keyword>
<gene>
    <name evidence="2" type="ORF">SAMN05444362_101366</name>
</gene>
<dbReference type="EMBL" id="FQUC01000001">
    <property type="protein sequence ID" value="SHE45627.1"/>
    <property type="molecule type" value="Genomic_DNA"/>
</dbReference>
<organism evidence="2 3">
    <name type="scientific">Dysgonomonas macrotermitis</name>
    <dbReference type="NCBI Taxonomy" id="1346286"/>
    <lineage>
        <taxon>Bacteria</taxon>
        <taxon>Pseudomonadati</taxon>
        <taxon>Bacteroidota</taxon>
        <taxon>Bacteroidia</taxon>
        <taxon>Bacteroidales</taxon>
        <taxon>Dysgonomonadaceae</taxon>
        <taxon>Dysgonomonas</taxon>
    </lineage>
</organism>
<dbReference type="OrthoDB" id="7443339at2"/>
<name>A0A1M4TMX3_9BACT</name>
<keyword evidence="3" id="KW-1185">Reference proteome</keyword>
<evidence type="ECO:0000313" key="3">
    <source>
        <dbReference type="Proteomes" id="UP000184480"/>
    </source>
</evidence>
<dbReference type="RefSeq" id="WP_062175452.1">
    <property type="nucleotide sequence ID" value="NZ_BBXL01000001.1"/>
</dbReference>
<protein>
    <recommendedName>
        <fullName evidence="4">Carbohydrate family 9 binding domain-like</fullName>
    </recommendedName>
</protein>
<feature type="chain" id="PRO_5009907577" description="Carbohydrate family 9 binding domain-like" evidence="1">
    <location>
        <begin position="19"/>
        <end position="274"/>
    </location>
</feature>
<evidence type="ECO:0000256" key="1">
    <source>
        <dbReference type="SAM" id="SignalP"/>
    </source>
</evidence>
<reference evidence="3" key="1">
    <citation type="submission" date="2016-11" db="EMBL/GenBank/DDBJ databases">
        <authorList>
            <person name="Varghese N."/>
            <person name="Submissions S."/>
        </authorList>
    </citation>
    <scope>NUCLEOTIDE SEQUENCE [LARGE SCALE GENOMIC DNA]</scope>
    <source>
        <strain evidence="3">DSM 27370</strain>
    </source>
</reference>
<feature type="signal peptide" evidence="1">
    <location>
        <begin position="1"/>
        <end position="18"/>
    </location>
</feature>
<evidence type="ECO:0000313" key="2">
    <source>
        <dbReference type="EMBL" id="SHE45627.1"/>
    </source>
</evidence>
<dbReference type="AlphaFoldDB" id="A0A1M4TMX3"/>
<evidence type="ECO:0008006" key="4">
    <source>
        <dbReference type="Google" id="ProtNLM"/>
    </source>
</evidence>
<dbReference type="STRING" id="1346286.SAMN05444362_101366"/>
<sequence length="274" mass="31774">MSKFISALILCCMNVAFVAGQNDTTVFNVFCFPPDKVPVIDGDTRDWDIVPASYVIGMDEMTEDEGKHSKADKNNLDINVKVGWVEGQNRLYFLYEAYDNYWSFTREGLEVDIFEVVVDGDRSGGPFIDKFYPFKDISKEEAWDLFHGRQAQNYHIYTPSKNGDWCMYWGPQQWLKEKPYSDYSYKYDFKEGESGKLTLEFYITPFDYASPDGAEYSAESQLRANKLIGLCWAVIDFDNSEGKSKDGFWNLSRHHTMYGNASELRTFRLMPHED</sequence>
<dbReference type="Proteomes" id="UP000184480">
    <property type="component" value="Unassembled WGS sequence"/>
</dbReference>
<accession>A0A1M4TMX3</accession>